<evidence type="ECO:0000313" key="8">
    <source>
        <dbReference type="Proteomes" id="UP000092461"/>
    </source>
</evidence>
<dbReference type="Gene3D" id="2.20.25.420">
    <property type="entry name" value="ZPR1, zinc finger domain"/>
    <property type="match status" value="2"/>
</dbReference>
<sequence>MDGTPKKPIFRDLTAEDPEPEATEIESLCVNCMKNVKFYLFAKIIVKFSLQFDVLFAPGTTRLLLTKIPFYREVILMSFECEDCGYRNNEIQPGGEISDRGCKIILEVKTPQDLNRKVVKSDHSSIKIVELDFEIPSQSQKGEITTIEGILDRSIKGLEQEQTERRKDNPDIAKQIDDFCDSLRQLKDGEKPFTFILEDISGNCHVENPNAPAADPQMTVSRFLRNEEQNHQLGIYTKAEVGKEKSKESDYGGNFLLKMLEEDEWPIEDLFGEVMQFPTLCPECGSPCETNMKMTNIPHFKEVVIMATVCDVCGSKTNEVKSGSGIEEFGVRIEVKIEGKADMSRDVLKSDTCGLIIPEIDCEVGPNALGGRFTTVEGILVAMKKQLSDGGDIFVDSTDESTKMKFDGFIGTLEDIIAGKKQVTLILDDPTGNSYVQSLAEGDKVDEALKITKYTRSFDQNEELGLNDMKTENYGEECEEQKEAESVKS</sequence>
<dbReference type="Pfam" id="PF03367">
    <property type="entry name" value="Zn_ribbon_ZPR1"/>
    <property type="match status" value="2"/>
</dbReference>
<feature type="domain" description="Zinc finger ZPR1-type" evidence="6">
    <location>
        <begin position="279"/>
        <end position="438"/>
    </location>
</feature>
<dbReference type="EnsemblMetazoa" id="LLOJ003593-RA">
    <property type="protein sequence ID" value="LLOJ003593-PA"/>
    <property type="gene ID" value="LLOJ003593"/>
</dbReference>
<comment type="similarity">
    <text evidence="1">Belongs to the ZPR1 family.</text>
</comment>
<dbReference type="Pfam" id="PF22794">
    <property type="entry name" value="jr-ZPR1"/>
    <property type="match status" value="2"/>
</dbReference>
<evidence type="ECO:0000256" key="5">
    <source>
        <dbReference type="SAM" id="MobiDB-lite"/>
    </source>
</evidence>
<feature type="domain" description="Zinc finger ZPR1-type" evidence="6">
    <location>
        <begin position="56"/>
        <end position="208"/>
    </location>
</feature>
<dbReference type="NCBIfam" id="TIGR00310">
    <property type="entry name" value="ZPR1_znf"/>
    <property type="match status" value="2"/>
</dbReference>
<dbReference type="PANTHER" id="PTHR10876:SF0">
    <property type="entry name" value="ZINC FINGER PROTEIN ZPR1"/>
    <property type="match status" value="1"/>
</dbReference>
<accession>A0A1B0CGN0</accession>
<keyword evidence="4" id="KW-0862">Zinc</keyword>
<evidence type="ECO:0000256" key="1">
    <source>
        <dbReference type="ARBA" id="ARBA00008354"/>
    </source>
</evidence>
<dbReference type="InterPro" id="IPR040141">
    <property type="entry name" value="ZPR1"/>
</dbReference>
<dbReference type="AlphaFoldDB" id="A0A1B0CGN0"/>
<dbReference type="InterPro" id="IPR042451">
    <property type="entry name" value="ZPR1_A/B_dom"/>
</dbReference>
<feature type="region of interest" description="Disordered" evidence="5">
    <location>
        <begin position="462"/>
        <end position="489"/>
    </location>
</feature>
<dbReference type="FunFam" id="2.60.120.1040:FF:000003">
    <property type="entry name" value="Zinc finger protein zpr1"/>
    <property type="match status" value="1"/>
</dbReference>
<evidence type="ECO:0000259" key="6">
    <source>
        <dbReference type="SMART" id="SM00709"/>
    </source>
</evidence>
<proteinExistence type="inferred from homology"/>
<evidence type="ECO:0000256" key="3">
    <source>
        <dbReference type="ARBA" id="ARBA00022771"/>
    </source>
</evidence>
<dbReference type="FunFam" id="2.60.120.1040:FF:000001">
    <property type="entry name" value="Zinc finger protein ZPR1"/>
    <property type="match status" value="1"/>
</dbReference>
<dbReference type="InterPro" id="IPR056180">
    <property type="entry name" value="ZPR1_jr_dom"/>
</dbReference>
<reference evidence="7" key="1">
    <citation type="submission" date="2020-05" db="UniProtKB">
        <authorList>
            <consortium name="EnsemblMetazoa"/>
        </authorList>
    </citation>
    <scope>IDENTIFICATION</scope>
    <source>
        <strain evidence="7">Jacobina</strain>
    </source>
</reference>
<dbReference type="PANTHER" id="PTHR10876">
    <property type="entry name" value="ZINC FINGER PROTEIN ZPR1"/>
    <property type="match status" value="1"/>
</dbReference>
<dbReference type="VEuPathDB" id="VectorBase:LLONM1_006124"/>
<evidence type="ECO:0000256" key="2">
    <source>
        <dbReference type="ARBA" id="ARBA00022723"/>
    </source>
</evidence>
<organism evidence="7 8">
    <name type="scientific">Lutzomyia longipalpis</name>
    <name type="common">Sand fly</name>
    <dbReference type="NCBI Taxonomy" id="7200"/>
    <lineage>
        <taxon>Eukaryota</taxon>
        <taxon>Metazoa</taxon>
        <taxon>Ecdysozoa</taxon>
        <taxon>Arthropoda</taxon>
        <taxon>Hexapoda</taxon>
        <taxon>Insecta</taxon>
        <taxon>Pterygota</taxon>
        <taxon>Neoptera</taxon>
        <taxon>Endopterygota</taxon>
        <taxon>Diptera</taxon>
        <taxon>Nematocera</taxon>
        <taxon>Psychodoidea</taxon>
        <taxon>Psychodidae</taxon>
        <taxon>Lutzomyia</taxon>
        <taxon>Lutzomyia</taxon>
    </lineage>
</organism>
<dbReference type="GO" id="GO:0008270">
    <property type="term" value="F:zinc ion binding"/>
    <property type="evidence" value="ECO:0007669"/>
    <property type="project" value="UniProtKB-KW"/>
</dbReference>
<evidence type="ECO:0000256" key="4">
    <source>
        <dbReference type="ARBA" id="ARBA00022833"/>
    </source>
</evidence>
<dbReference type="EMBL" id="AJWK01011468">
    <property type="status" value="NOT_ANNOTATED_CDS"/>
    <property type="molecule type" value="Genomic_DNA"/>
</dbReference>
<dbReference type="SMART" id="SM00709">
    <property type="entry name" value="Zpr1"/>
    <property type="match status" value="2"/>
</dbReference>
<keyword evidence="2" id="KW-0479">Metal-binding</keyword>
<name>A0A1B0CGN0_LUTLO</name>
<protein>
    <recommendedName>
        <fullName evidence="6">Zinc finger ZPR1-type domain-containing protein</fullName>
    </recommendedName>
</protein>
<dbReference type="FunFam" id="2.20.25.420:FF:000003">
    <property type="entry name" value="zinc finger protein ZPR1"/>
    <property type="match status" value="1"/>
</dbReference>
<dbReference type="InterPro" id="IPR004457">
    <property type="entry name" value="Znf_ZPR1"/>
</dbReference>
<evidence type="ECO:0000313" key="7">
    <source>
        <dbReference type="EnsemblMetazoa" id="LLOJ003593-PA"/>
    </source>
</evidence>
<dbReference type="VEuPathDB" id="VectorBase:LLOJ003593"/>
<dbReference type="GO" id="GO:0005634">
    <property type="term" value="C:nucleus"/>
    <property type="evidence" value="ECO:0007669"/>
    <property type="project" value="TreeGrafter"/>
</dbReference>
<keyword evidence="3" id="KW-0863">Zinc-finger</keyword>
<dbReference type="InterPro" id="IPR042452">
    <property type="entry name" value="ZPR1_Znf1/2"/>
</dbReference>
<dbReference type="Gene3D" id="2.60.120.1040">
    <property type="entry name" value="ZPR1, A/B domain"/>
    <property type="match status" value="2"/>
</dbReference>
<keyword evidence="8" id="KW-1185">Reference proteome</keyword>
<dbReference type="Proteomes" id="UP000092461">
    <property type="component" value="Unassembled WGS sequence"/>
</dbReference>